<gene>
    <name evidence="3" type="ORF">HLPCO_002200</name>
</gene>
<dbReference type="eggNOG" id="COG3227">
    <property type="taxonomic scope" value="Bacteria"/>
</dbReference>
<accession>F7PU97</accession>
<keyword evidence="4" id="KW-1185">Reference proteome</keyword>
<dbReference type="STRING" id="1033810.HLPCO_002200"/>
<dbReference type="EC" id="3.2.1.14" evidence="3"/>
<dbReference type="Proteomes" id="UP000005707">
    <property type="component" value="Unassembled WGS sequence"/>
</dbReference>
<dbReference type="Gene3D" id="2.60.40.10">
    <property type="entry name" value="Immunoglobulins"/>
    <property type="match status" value="1"/>
</dbReference>
<dbReference type="EMBL" id="AFNU02000008">
    <property type="protein sequence ID" value="ERJ11717.1"/>
    <property type="molecule type" value="Genomic_DNA"/>
</dbReference>
<evidence type="ECO:0000259" key="2">
    <source>
        <dbReference type="Pfam" id="PF16403"/>
    </source>
</evidence>
<reference evidence="3 4" key="2">
    <citation type="journal article" date="2013" name="PLoS ONE">
        <title>INDIGO - INtegrated Data Warehouse of MIcrobial GenOmes with Examples from the Red Sea Extremophiles.</title>
        <authorList>
            <person name="Alam I."/>
            <person name="Antunes A."/>
            <person name="Kamau A.A."/>
            <person name="Ba Alawi W."/>
            <person name="Kalkatawi M."/>
            <person name="Stingl U."/>
            <person name="Bajic V.B."/>
        </authorList>
    </citation>
    <scope>NUCLEOTIDE SEQUENCE [LARGE SCALE GENOMIC DNA]</scope>
    <source>
        <strain evidence="3 4">SSD-17B</strain>
    </source>
</reference>
<keyword evidence="1" id="KW-0732">Signal</keyword>
<comment type="caution">
    <text evidence="3">The sequence shown here is derived from an EMBL/GenBank/DDBJ whole genome shotgun (WGS) entry which is preliminary data.</text>
</comment>
<dbReference type="PROSITE" id="PS51257">
    <property type="entry name" value="PROKAR_LIPOPROTEIN"/>
    <property type="match status" value="1"/>
</dbReference>
<dbReference type="RefSeq" id="WP_008824416.1">
    <property type="nucleotide sequence ID" value="NZ_AFNU02000008.1"/>
</dbReference>
<keyword evidence="3" id="KW-0326">Glycosidase</keyword>
<dbReference type="InterPro" id="IPR013783">
    <property type="entry name" value="Ig-like_fold"/>
</dbReference>
<dbReference type="AlphaFoldDB" id="F7PU97"/>
<protein>
    <submittedName>
        <fullName evidence="3">Chitinase protein</fullName>
        <ecNumber evidence="3">3.2.1.14</ecNumber>
    </submittedName>
</protein>
<name>F7PU97_9MOLU</name>
<feature type="signal peptide" evidence="1">
    <location>
        <begin position="1"/>
        <end position="24"/>
    </location>
</feature>
<keyword evidence="3" id="KW-0378">Hydrolase</keyword>
<organism evidence="3 4">
    <name type="scientific">Haloplasma contractile SSD-17B</name>
    <dbReference type="NCBI Taxonomy" id="1033810"/>
    <lineage>
        <taxon>Bacteria</taxon>
        <taxon>Bacillati</taxon>
        <taxon>Mycoplasmatota</taxon>
        <taxon>Mollicutes</taxon>
        <taxon>Haloplasmatales</taxon>
        <taxon>Haloplasmataceae</taxon>
        <taxon>Haloplasma</taxon>
    </lineage>
</organism>
<dbReference type="OrthoDB" id="2195004at2"/>
<proteinExistence type="predicted"/>
<dbReference type="GO" id="GO:0008843">
    <property type="term" value="F:endochitinase activity"/>
    <property type="evidence" value="ECO:0007669"/>
    <property type="project" value="UniProtKB-EC"/>
</dbReference>
<evidence type="ECO:0000256" key="1">
    <source>
        <dbReference type="SAM" id="SignalP"/>
    </source>
</evidence>
<evidence type="ECO:0000313" key="3">
    <source>
        <dbReference type="EMBL" id="ERJ11717.1"/>
    </source>
</evidence>
<feature type="chain" id="PRO_5003360167" evidence="1">
    <location>
        <begin position="25"/>
        <end position="241"/>
    </location>
</feature>
<reference evidence="3 4" key="1">
    <citation type="journal article" date="2011" name="J. Bacteriol.">
        <title>Genome sequence of Haloplasma contractile, an unusual contractile bacterium from a deep-sea anoxic brine lake.</title>
        <authorList>
            <person name="Antunes A."/>
            <person name="Alam I."/>
            <person name="El Dorry H."/>
            <person name="Siam R."/>
            <person name="Robertson A."/>
            <person name="Bajic V.B."/>
            <person name="Stingl U."/>
        </authorList>
    </citation>
    <scope>NUCLEOTIDE SEQUENCE [LARGE SCALE GENOMIC DNA]</scope>
    <source>
        <strain evidence="3 4">SSD-17B</strain>
    </source>
</reference>
<sequence>MKRIKFLVPALALFVLFGCGNGGMDEEAPVLDGVQDTAVTVGEDFDPLQGVTATDDIDGDLTEAISIEGTYDLEAEGEYDLVLKVVDQAGNESSQTMKLTVNGSPYGTVSGNITYNEMSTPDTDSRVLLIPQGVDFNDTDMTLYLNGFKTDDQLGVYSTNVDVDGNYELAGVEPGDYFIFVQSENTQNEFVDMEIPAEFSEVFSENNIQTLLVNASFNKGIIETITIEAGQDSDFNYDFGY</sequence>
<dbReference type="InParanoid" id="F7PU97"/>
<dbReference type="InterPro" id="IPR032179">
    <property type="entry name" value="Cry22Aa_Ig-like"/>
</dbReference>
<evidence type="ECO:0000313" key="4">
    <source>
        <dbReference type="Proteomes" id="UP000005707"/>
    </source>
</evidence>
<dbReference type="Pfam" id="PF16403">
    <property type="entry name" value="Bact_surface_Ig-like"/>
    <property type="match status" value="1"/>
</dbReference>
<feature type="domain" description="Pesticidal crystal protein Cry22Aa Ig-like" evidence="2">
    <location>
        <begin position="31"/>
        <end position="99"/>
    </location>
</feature>